<feature type="domain" description="LysM" evidence="6">
    <location>
        <begin position="228"/>
        <end position="273"/>
    </location>
</feature>
<protein>
    <recommendedName>
        <fullName evidence="6">LysM domain-containing protein</fullName>
    </recommendedName>
</protein>
<dbReference type="InterPro" id="IPR018392">
    <property type="entry name" value="LysM"/>
</dbReference>
<dbReference type="SUPFAM" id="SSF54106">
    <property type="entry name" value="LysM domain"/>
    <property type="match status" value="1"/>
</dbReference>
<evidence type="ECO:0000256" key="5">
    <source>
        <dbReference type="SAM" id="SignalP"/>
    </source>
</evidence>
<organism evidence="7 8">
    <name type="scientific">Aureobasidium pullulans</name>
    <name type="common">Black yeast</name>
    <name type="synonym">Pullularia pullulans</name>
    <dbReference type="NCBI Taxonomy" id="5580"/>
    <lineage>
        <taxon>Eukaryota</taxon>
        <taxon>Fungi</taxon>
        <taxon>Dikarya</taxon>
        <taxon>Ascomycota</taxon>
        <taxon>Pezizomycotina</taxon>
        <taxon>Dothideomycetes</taxon>
        <taxon>Dothideomycetidae</taxon>
        <taxon>Dothideales</taxon>
        <taxon>Saccotheciaceae</taxon>
        <taxon>Aureobasidium</taxon>
    </lineage>
</organism>
<dbReference type="PROSITE" id="PS51782">
    <property type="entry name" value="LYSM"/>
    <property type="match status" value="7"/>
</dbReference>
<evidence type="ECO:0000256" key="3">
    <source>
        <dbReference type="ARBA" id="ARBA00023026"/>
    </source>
</evidence>
<name>A0A4S9JTH6_AURPU</name>
<evidence type="ECO:0000313" key="8">
    <source>
        <dbReference type="Proteomes" id="UP000306584"/>
    </source>
</evidence>
<sequence>MLFHSLPSRFYVFVSCFQIVEAAQLLTQSTLPQGLSSACTAALLADVGCSPIVASLKAGSFYPNTTLENVCTEGCNSALAGYASSVVSSCGAETWTGYDDEPMPVRIIPDLIRYEYNLSCITDANRFCNNVAAQAAYAADPQAGDPVYGDTSSNVKPVDPCDMCLLKNLRFQAGSPYYDGPDLASQSLYQSRTSSCGIQGQPLTATSALDFYTPTSTSVPTPTSCSGKEYTIQAGDDCYSISSSQGIGTAWLLANNDLLAYCAEFPTSGKLCLQDTCDTYTVKHNETCDAIADAHNVTIAQLRSWNPVISAGCYNLNRLNGSQICITSPGKPYTPPSGAISLPLITPTAAVPVPGDAANGTNGECARYYKAVSGDYCNLIIIKFGISLEDFRFLNSAINENCTNLYADESYCVQAVGDINTYSGRAGYATATSVPVSEFTPYSDLPSATATVNFTQATGKPLDNGTRDDCNYYFDGSVFQGTLSWYSSQCARAAAAFNVDLDAFGSWNQGINASDPSCSFQEGVRYCGKLYFGDQVEQADESQLPKRDGASVNCTDYTDVWKGRSCQNVLDTFGLTITQFYVLNPAVKKDCSGLWTGYSYCVATADIQGGDSNDSSSETATSSSGTTVTSKGAPGPTQSGIISNCNSYLKANAGGSCTAFASRAGISLEQLYKWNSVLGSNGENCASKFWGDEYYCVGVLASSSSMSSTTKTSASSKSTSSGAPGPTQTGIISTCNKYLMANPGGSCTAFASRAGVSLQQLYAWNTVLGSKGENCASQFWGNEYYCVGVFSSSNAVSSTHATTPKSTSIQGAGAPGPTQSGIISTCSKYLMANPGGSCAAFASRAGISLQQLYAWNSVLGSDGEYCASQFWGNEYYCVGVASKTTVTAPGPTQTGIASNCNKFGKANPGGSCSAFAARFGITTEQLYSWNAVLGVNGENCAANFWGDEYYCVGVGA</sequence>
<feature type="domain" description="LysM" evidence="6">
    <location>
        <begin position="278"/>
        <end position="326"/>
    </location>
</feature>
<dbReference type="Pfam" id="PF01476">
    <property type="entry name" value="LysM"/>
    <property type="match status" value="3"/>
</dbReference>
<reference evidence="7 8" key="1">
    <citation type="submission" date="2018-10" db="EMBL/GenBank/DDBJ databases">
        <title>Fifty Aureobasidium pullulans genomes reveal a recombining polyextremotolerant generalist.</title>
        <authorList>
            <person name="Gostincar C."/>
            <person name="Turk M."/>
            <person name="Zajc J."/>
            <person name="Gunde-Cimerman N."/>
        </authorList>
    </citation>
    <scope>NUCLEOTIDE SEQUENCE [LARGE SCALE GENOMIC DNA]</scope>
    <source>
        <strain evidence="7 8">EXF-6604</strain>
    </source>
</reference>
<keyword evidence="1" id="KW-0147">Chitin-binding</keyword>
<dbReference type="CDD" id="cd00118">
    <property type="entry name" value="LysM"/>
    <property type="match status" value="2"/>
</dbReference>
<evidence type="ECO:0000256" key="2">
    <source>
        <dbReference type="ARBA" id="ARBA00022729"/>
    </source>
</evidence>
<dbReference type="PANTHER" id="PTHR34997:SF2">
    <property type="entry name" value="LYSM DOMAIN-CONTAINING PROTEIN-RELATED"/>
    <property type="match status" value="1"/>
</dbReference>
<feature type="region of interest" description="Disordered" evidence="4">
    <location>
        <begin position="706"/>
        <end position="726"/>
    </location>
</feature>
<evidence type="ECO:0000313" key="7">
    <source>
        <dbReference type="EMBL" id="THY06197.1"/>
    </source>
</evidence>
<feature type="domain" description="LysM" evidence="6">
    <location>
        <begin position="902"/>
        <end position="952"/>
    </location>
</feature>
<comment type="caution">
    <text evidence="7">The sequence shown here is derived from an EMBL/GenBank/DDBJ whole genome shotgun (WGS) entry which is preliminary data.</text>
</comment>
<feature type="domain" description="LysM" evidence="6">
    <location>
        <begin position="647"/>
        <end position="697"/>
    </location>
</feature>
<feature type="domain" description="LysM" evidence="6">
    <location>
        <begin position="556"/>
        <end position="602"/>
    </location>
</feature>
<evidence type="ECO:0000256" key="1">
    <source>
        <dbReference type="ARBA" id="ARBA00022669"/>
    </source>
</evidence>
<feature type="compositionally biased region" description="Low complexity" evidence="4">
    <location>
        <begin position="612"/>
        <end position="630"/>
    </location>
</feature>
<dbReference type="PANTHER" id="PTHR34997">
    <property type="entry name" value="AM15"/>
    <property type="match status" value="1"/>
</dbReference>
<dbReference type="Gene3D" id="3.10.350.10">
    <property type="entry name" value="LysM domain"/>
    <property type="match status" value="7"/>
</dbReference>
<keyword evidence="3" id="KW-0843">Virulence</keyword>
<keyword evidence="2 5" id="KW-0732">Signal</keyword>
<accession>A0A4S9JTH6</accession>
<evidence type="ECO:0000256" key="4">
    <source>
        <dbReference type="SAM" id="MobiDB-lite"/>
    </source>
</evidence>
<feature type="domain" description="LysM" evidence="6">
    <location>
        <begin position="737"/>
        <end position="787"/>
    </location>
</feature>
<gene>
    <name evidence="7" type="ORF">D6D01_09923</name>
</gene>
<dbReference type="InterPro" id="IPR052210">
    <property type="entry name" value="LysM1-like"/>
</dbReference>
<feature type="region of interest" description="Disordered" evidence="4">
    <location>
        <begin position="610"/>
        <end position="635"/>
    </location>
</feature>
<dbReference type="InterPro" id="IPR036779">
    <property type="entry name" value="LysM_dom_sf"/>
</dbReference>
<dbReference type="EMBL" id="QZBD01000771">
    <property type="protein sequence ID" value="THY06197.1"/>
    <property type="molecule type" value="Genomic_DNA"/>
</dbReference>
<evidence type="ECO:0000259" key="6">
    <source>
        <dbReference type="PROSITE" id="PS51782"/>
    </source>
</evidence>
<proteinExistence type="predicted"/>
<feature type="chain" id="PRO_5020462294" description="LysM domain-containing protein" evidence="5">
    <location>
        <begin position="23"/>
        <end position="956"/>
    </location>
</feature>
<dbReference type="Proteomes" id="UP000306584">
    <property type="component" value="Unassembled WGS sequence"/>
</dbReference>
<feature type="compositionally biased region" description="Low complexity" evidence="4">
    <location>
        <begin position="706"/>
        <end position="721"/>
    </location>
</feature>
<dbReference type="GO" id="GO:0008061">
    <property type="term" value="F:chitin binding"/>
    <property type="evidence" value="ECO:0007669"/>
    <property type="project" value="UniProtKB-KW"/>
</dbReference>
<feature type="signal peptide" evidence="5">
    <location>
        <begin position="1"/>
        <end position="22"/>
    </location>
</feature>
<dbReference type="SMART" id="SM00257">
    <property type="entry name" value="LysM"/>
    <property type="match status" value="2"/>
</dbReference>
<feature type="domain" description="LysM" evidence="6">
    <location>
        <begin position="367"/>
        <end position="413"/>
    </location>
</feature>
<dbReference type="AlphaFoldDB" id="A0A4S9JTH6"/>